<name>A0A0R1XLK0_9LACO</name>
<dbReference type="PATRIC" id="fig|1423782.4.peg.1740"/>
<proteinExistence type="inferred from homology"/>
<dbReference type="Pfam" id="PF12464">
    <property type="entry name" value="Mac"/>
    <property type="match status" value="1"/>
</dbReference>
<dbReference type="Gene3D" id="2.160.10.10">
    <property type="entry name" value="Hexapeptide repeat proteins"/>
    <property type="match status" value="1"/>
</dbReference>
<sequence>MDEQLIKKVLATVNVGEPYDDVAPEITAVRNWALDLCRQYNFEYNRTGKADIKMLKTLFAKTPANGITVLPNFHVEFGRNIYLGRNFFANYDCFFMDCAPIKFGDEIKIGPKCGFYTSNHVEDAVGRRAGYVESRPITVGNNVWFGASVTVVGGVTIGDNSIIGAGSVVVDDIPANVIAAGNPAKVIRPLRTDDRYRGMEGRTGDYHYGE</sequence>
<organism evidence="7 8">
    <name type="scientific">Limosilactobacillus panis DSM 6035</name>
    <dbReference type="NCBI Taxonomy" id="1423782"/>
    <lineage>
        <taxon>Bacteria</taxon>
        <taxon>Bacillati</taxon>
        <taxon>Bacillota</taxon>
        <taxon>Bacilli</taxon>
        <taxon>Lactobacillales</taxon>
        <taxon>Lactobacillaceae</taxon>
        <taxon>Limosilactobacillus</taxon>
    </lineage>
</organism>
<dbReference type="InterPro" id="IPR011004">
    <property type="entry name" value="Trimer_LpxA-like_sf"/>
</dbReference>
<dbReference type="GO" id="GO:0008870">
    <property type="term" value="F:galactoside O-acetyltransferase activity"/>
    <property type="evidence" value="ECO:0007669"/>
    <property type="project" value="TreeGrafter"/>
</dbReference>
<dbReference type="PANTHER" id="PTHR43017">
    <property type="entry name" value="GALACTOSIDE O-ACETYLTRANSFERASE"/>
    <property type="match status" value="1"/>
</dbReference>
<dbReference type="EMBL" id="AZGM01000038">
    <property type="protein sequence ID" value="KRM28747.1"/>
    <property type="molecule type" value="Genomic_DNA"/>
</dbReference>
<dbReference type="Proteomes" id="UP000051412">
    <property type="component" value="Unassembled WGS sequence"/>
</dbReference>
<evidence type="ECO:0000256" key="3">
    <source>
        <dbReference type="ARBA" id="ARBA00022737"/>
    </source>
</evidence>
<keyword evidence="4 5" id="KW-0012">Acyltransferase</keyword>
<dbReference type="PANTHER" id="PTHR43017:SF1">
    <property type="entry name" value="ACETYLTRANSFERASE YJL218W-RELATED"/>
    <property type="match status" value="1"/>
</dbReference>
<dbReference type="InterPro" id="IPR001451">
    <property type="entry name" value="Hexapep"/>
</dbReference>
<dbReference type="Pfam" id="PF00132">
    <property type="entry name" value="Hexapep"/>
    <property type="match status" value="1"/>
</dbReference>
<dbReference type="InterPro" id="IPR039369">
    <property type="entry name" value="LacA-like"/>
</dbReference>
<keyword evidence="8" id="KW-1185">Reference proteome</keyword>
<gene>
    <name evidence="7" type="ORF">FD32_GL001674</name>
</gene>
<dbReference type="EC" id="2.3.1.-" evidence="5"/>
<evidence type="ECO:0000259" key="6">
    <source>
        <dbReference type="Pfam" id="PF12464"/>
    </source>
</evidence>
<dbReference type="STRING" id="1423782.FD32_GL001674"/>
<feature type="domain" description="Maltose/galactoside acetyltransferase" evidence="6">
    <location>
        <begin position="16"/>
        <end position="62"/>
    </location>
</feature>
<evidence type="ECO:0000313" key="7">
    <source>
        <dbReference type="EMBL" id="KRM28747.1"/>
    </source>
</evidence>
<reference evidence="7 8" key="1">
    <citation type="journal article" date="2015" name="Genome Announc.">
        <title>Expanding the biotechnology potential of lactobacilli through comparative genomics of 213 strains and associated genera.</title>
        <authorList>
            <person name="Sun Z."/>
            <person name="Harris H.M."/>
            <person name="McCann A."/>
            <person name="Guo C."/>
            <person name="Argimon S."/>
            <person name="Zhang W."/>
            <person name="Yang X."/>
            <person name="Jeffery I.B."/>
            <person name="Cooney J.C."/>
            <person name="Kagawa T.F."/>
            <person name="Liu W."/>
            <person name="Song Y."/>
            <person name="Salvetti E."/>
            <person name="Wrobel A."/>
            <person name="Rasinkangas P."/>
            <person name="Parkhill J."/>
            <person name="Rea M.C."/>
            <person name="O'Sullivan O."/>
            <person name="Ritari J."/>
            <person name="Douillard F.P."/>
            <person name="Paul Ross R."/>
            <person name="Yang R."/>
            <person name="Briner A.E."/>
            <person name="Felis G.E."/>
            <person name="de Vos W.M."/>
            <person name="Barrangou R."/>
            <person name="Klaenhammer T.R."/>
            <person name="Caufield P.W."/>
            <person name="Cui Y."/>
            <person name="Zhang H."/>
            <person name="O'Toole P.W."/>
        </authorList>
    </citation>
    <scope>NUCLEOTIDE SEQUENCE [LARGE SCALE GENOMIC DNA]</scope>
    <source>
        <strain evidence="7 8">DSM 6035</strain>
    </source>
</reference>
<keyword evidence="2 5" id="KW-0808">Transferase</keyword>
<evidence type="ECO:0000256" key="5">
    <source>
        <dbReference type="RuleBase" id="RU367021"/>
    </source>
</evidence>
<dbReference type="InterPro" id="IPR024688">
    <property type="entry name" value="Mac_dom"/>
</dbReference>
<keyword evidence="3" id="KW-0677">Repeat</keyword>
<dbReference type="OrthoDB" id="9812571at2"/>
<evidence type="ECO:0000256" key="4">
    <source>
        <dbReference type="ARBA" id="ARBA00023315"/>
    </source>
</evidence>
<protein>
    <recommendedName>
        <fullName evidence="5">Acetyltransferase</fullName>
        <ecNumber evidence="5">2.3.1.-</ecNumber>
    </recommendedName>
</protein>
<dbReference type="RefSeq" id="WP_047769945.1">
    <property type="nucleotide sequence ID" value="NZ_AZGM01000038.1"/>
</dbReference>
<comment type="similarity">
    <text evidence="1 5">Belongs to the transferase hexapeptide repeat family.</text>
</comment>
<evidence type="ECO:0000313" key="8">
    <source>
        <dbReference type="Proteomes" id="UP000051412"/>
    </source>
</evidence>
<evidence type="ECO:0000256" key="2">
    <source>
        <dbReference type="ARBA" id="ARBA00022679"/>
    </source>
</evidence>
<dbReference type="SUPFAM" id="SSF51161">
    <property type="entry name" value="Trimeric LpxA-like enzymes"/>
    <property type="match status" value="1"/>
</dbReference>
<comment type="caution">
    <text evidence="7">The sequence shown here is derived from an EMBL/GenBank/DDBJ whole genome shotgun (WGS) entry which is preliminary data.</text>
</comment>
<dbReference type="CDD" id="cd03357">
    <property type="entry name" value="LbH_MAT_GAT"/>
    <property type="match status" value="1"/>
</dbReference>
<evidence type="ECO:0000256" key="1">
    <source>
        <dbReference type="ARBA" id="ARBA00007274"/>
    </source>
</evidence>
<dbReference type="AlphaFoldDB" id="A0A0R1XLK0"/>
<accession>A0A0R1XLK0</accession>